<gene>
    <name evidence="2" type="ORF">OLEA9_A041945</name>
</gene>
<name>A0A8S0T5H8_OLEEU</name>
<protein>
    <submittedName>
        <fullName evidence="2">Uncharacterized protein</fullName>
    </submittedName>
</protein>
<proteinExistence type="predicted"/>
<reference evidence="2 3" key="1">
    <citation type="submission" date="2019-12" db="EMBL/GenBank/DDBJ databases">
        <authorList>
            <person name="Alioto T."/>
            <person name="Alioto T."/>
            <person name="Gomez Garrido J."/>
        </authorList>
    </citation>
    <scope>NUCLEOTIDE SEQUENCE [LARGE SCALE GENOMIC DNA]</scope>
</reference>
<dbReference type="EMBL" id="CACTIH010005616">
    <property type="protein sequence ID" value="CAA2999087.1"/>
    <property type="molecule type" value="Genomic_DNA"/>
</dbReference>
<organism evidence="2 3">
    <name type="scientific">Olea europaea subsp. europaea</name>
    <dbReference type="NCBI Taxonomy" id="158383"/>
    <lineage>
        <taxon>Eukaryota</taxon>
        <taxon>Viridiplantae</taxon>
        <taxon>Streptophyta</taxon>
        <taxon>Embryophyta</taxon>
        <taxon>Tracheophyta</taxon>
        <taxon>Spermatophyta</taxon>
        <taxon>Magnoliopsida</taxon>
        <taxon>eudicotyledons</taxon>
        <taxon>Gunneridae</taxon>
        <taxon>Pentapetalae</taxon>
        <taxon>asterids</taxon>
        <taxon>lamiids</taxon>
        <taxon>Lamiales</taxon>
        <taxon>Oleaceae</taxon>
        <taxon>Oleeae</taxon>
        <taxon>Olea</taxon>
    </lineage>
</organism>
<dbReference type="Gramene" id="OE9A041945T1">
    <property type="protein sequence ID" value="OE9A041945C1"/>
    <property type="gene ID" value="OE9A041945"/>
</dbReference>
<feature type="region of interest" description="Disordered" evidence="1">
    <location>
        <begin position="50"/>
        <end position="70"/>
    </location>
</feature>
<keyword evidence="3" id="KW-1185">Reference proteome</keyword>
<evidence type="ECO:0000256" key="1">
    <source>
        <dbReference type="SAM" id="MobiDB-lite"/>
    </source>
</evidence>
<evidence type="ECO:0000313" key="2">
    <source>
        <dbReference type="EMBL" id="CAA2999087.1"/>
    </source>
</evidence>
<evidence type="ECO:0000313" key="3">
    <source>
        <dbReference type="Proteomes" id="UP000594638"/>
    </source>
</evidence>
<dbReference type="Proteomes" id="UP000594638">
    <property type="component" value="Unassembled WGS sequence"/>
</dbReference>
<comment type="caution">
    <text evidence="2">The sequence shown here is derived from an EMBL/GenBank/DDBJ whole genome shotgun (WGS) entry which is preliminary data.</text>
</comment>
<accession>A0A8S0T5H8</accession>
<feature type="region of interest" description="Disordered" evidence="1">
    <location>
        <begin position="1"/>
        <end position="36"/>
    </location>
</feature>
<dbReference type="AlphaFoldDB" id="A0A8S0T5H8"/>
<sequence length="70" mass="6729">MPSGPATIDGGLAVDPVGAPTGEVGEVGGEVNGDSEGDELVRAEVGGLTTADGEGVGVATDLGGYKKEDE</sequence>